<dbReference type="Proteomes" id="UP001320706">
    <property type="component" value="Unassembled WGS sequence"/>
</dbReference>
<evidence type="ECO:0000313" key="2">
    <source>
        <dbReference type="Proteomes" id="UP001320706"/>
    </source>
</evidence>
<accession>A0ACC3SJT3</accession>
<reference evidence="1" key="1">
    <citation type="submission" date="2024-02" db="EMBL/GenBank/DDBJ databases">
        <title>Metagenome Assembled Genome of Zalaria obscura JY119.</title>
        <authorList>
            <person name="Vighnesh L."/>
            <person name="Jagadeeshwari U."/>
            <person name="Venkata Ramana C."/>
            <person name="Sasikala C."/>
        </authorList>
    </citation>
    <scope>NUCLEOTIDE SEQUENCE</scope>
    <source>
        <strain evidence="1">JY119</strain>
    </source>
</reference>
<organism evidence="1 2">
    <name type="scientific">Zalaria obscura</name>
    <dbReference type="NCBI Taxonomy" id="2024903"/>
    <lineage>
        <taxon>Eukaryota</taxon>
        <taxon>Fungi</taxon>
        <taxon>Dikarya</taxon>
        <taxon>Ascomycota</taxon>
        <taxon>Pezizomycotina</taxon>
        <taxon>Dothideomycetes</taxon>
        <taxon>Dothideomycetidae</taxon>
        <taxon>Dothideales</taxon>
        <taxon>Zalariaceae</taxon>
        <taxon>Zalaria</taxon>
    </lineage>
</organism>
<keyword evidence="2" id="KW-1185">Reference proteome</keyword>
<proteinExistence type="predicted"/>
<sequence length="517" mass="57723">MASNAKLPISNKGQDKDAHKVEMANVCKDANLQGVQQTVSDNAIETNTVMPTPSDTEELVAAPATETKEMIARSHCDPPLIDPTPLSAAEVQRYIQLIADYKRGAASAMTNNDHKELHHLLSRIFPLAPPKLEVIIAAYKATAVIIDATDFKIFKDWEISRDQVYNESQSPAADDQPATTPQSGTTTSTRIPVTCDRGSSRNPTLVAVPAYPGPYPPYSEVARYCKMEECPPLTRTAMDPPENIDKDREMAEMSFKIADKQFITDVARKIFEAGVAVGEKARARALPEGDQAMDAEDATRRARLSEAYGFLSRIPRGKYGILRIMPHPYDFSDEQSYVEFCNNDTNYQIHKRVSAKHRDRIGDAHGFNEHEFVLHKKRLLRDLFCWARHHATPRDRPGRWSLSANPPSMNGPDSKQLKPFQLEDVGYINYVEGNWGCGLLEHEMGLGKTLMGIAIAELDKGLTIIVCPASLVQNWKTELASNVYPPPKVRQYTAEQRRTMMPDQLEHVAEDDASLAH</sequence>
<gene>
    <name evidence="1" type="primary">RAD16_1</name>
    <name evidence="1" type="ORF">M8818_002052</name>
</gene>
<protein>
    <submittedName>
        <fullName evidence="1">DNA repair protein rad16</fullName>
    </submittedName>
</protein>
<name>A0ACC3SJT3_9PEZI</name>
<dbReference type="EMBL" id="JAMKPW020000008">
    <property type="protein sequence ID" value="KAK8215431.1"/>
    <property type="molecule type" value="Genomic_DNA"/>
</dbReference>
<comment type="caution">
    <text evidence="1">The sequence shown here is derived from an EMBL/GenBank/DDBJ whole genome shotgun (WGS) entry which is preliminary data.</text>
</comment>
<evidence type="ECO:0000313" key="1">
    <source>
        <dbReference type="EMBL" id="KAK8215431.1"/>
    </source>
</evidence>